<comment type="caution">
    <text evidence="2">The sequence shown here is derived from an EMBL/GenBank/DDBJ whole genome shotgun (WGS) entry which is preliminary data.</text>
</comment>
<feature type="compositionally biased region" description="Basic residues" evidence="1">
    <location>
        <begin position="28"/>
        <end position="51"/>
    </location>
</feature>
<keyword evidence="3" id="KW-1185">Reference proteome</keyword>
<feature type="compositionally biased region" description="Basic residues" evidence="1">
    <location>
        <begin position="104"/>
        <end position="116"/>
    </location>
</feature>
<protein>
    <submittedName>
        <fullName evidence="2">Uncharacterized protein</fullName>
    </submittedName>
</protein>
<reference evidence="2" key="1">
    <citation type="submission" date="2018-11" db="EMBL/GenBank/DDBJ databases">
        <authorList>
            <person name="Onetto C."/>
        </authorList>
    </citation>
    <scope>NUCLEOTIDE SEQUENCE [LARGE SCALE GENOMIC DNA]</scope>
</reference>
<organism evidence="2 3">
    <name type="scientific">Candidatus Defluviicoccus seviourii</name>
    <dbReference type="NCBI Taxonomy" id="2565273"/>
    <lineage>
        <taxon>Bacteria</taxon>
        <taxon>Pseudomonadati</taxon>
        <taxon>Pseudomonadota</taxon>
        <taxon>Alphaproteobacteria</taxon>
        <taxon>Rhodospirillales</taxon>
        <taxon>Rhodospirillaceae</taxon>
        <taxon>Defluviicoccus</taxon>
    </lineage>
</organism>
<accession>A0A564WHA2</accession>
<proteinExistence type="predicted"/>
<sequence length="303" mass="32364">MRHGVCHAGGSGGAVRRAGADPADRPRRSTGRRGVRRHRHPRTCRRGRRNRLPSGGPLCAAAHQHAGAAQDLLLHPGAALPLCRPADRGGRRGSQTRARLAGGARRRPGCARRSLGRGRSPARGAKARWPRACLQPRDDRALIMGVPRRPIGPLATRSESQFALLEGEHPLFVGRDPRFVSREELTAAGHTPMSPLKAIRLRCLDCSSGQPAEVRLCTAVTCPSWPFRMGRNPWRSEVSEGRREAARRNVATLNARTAPQSGNHGTGRGKNATEGSPAPTLPEAALMLPPASTSGPKAEGGGQ</sequence>
<dbReference type="Proteomes" id="UP000326641">
    <property type="component" value="Unassembled WGS sequence"/>
</dbReference>
<feature type="region of interest" description="Disordered" evidence="1">
    <location>
        <begin position="1"/>
        <end position="54"/>
    </location>
</feature>
<dbReference type="AlphaFoldDB" id="A0A564WHA2"/>
<evidence type="ECO:0000313" key="2">
    <source>
        <dbReference type="EMBL" id="VUX47860.1"/>
    </source>
</evidence>
<dbReference type="EMBL" id="UXAT02000053">
    <property type="protein sequence ID" value="VUX47860.1"/>
    <property type="molecule type" value="Genomic_DNA"/>
</dbReference>
<feature type="compositionally biased region" description="Basic and acidic residues" evidence="1">
    <location>
        <begin position="18"/>
        <end position="27"/>
    </location>
</feature>
<feature type="region of interest" description="Disordered" evidence="1">
    <location>
        <begin position="253"/>
        <end position="303"/>
    </location>
</feature>
<feature type="compositionally biased region" description="Polar residues" evidence="1">
    <location>
        <begin position="253"/>
        <end position="263"/>
    </location>
</feature>
<evidence type="ECO:0000256" key="1">
    <source>
        <dbReference type="SAM" id="MobiDB-lite"/>
    </source>
</evidence>
<feature type="region of interest" description="Disordered" evidence="1">
    <location>
        <begin position="85"/>
        <end position="130"/>
    </location>
</feature>
<name>A0A564WHA2_9PROT</name>
<evidence type="ECO:0000313" key="3">
    <source>
        <dbReference type="Proteomes" id="UP000326641"/>
    </source>
</evidence>
<gene>
    <name evidence="2" type="ORF">DF3PA_80020</name>
</gene>